<dbReference type="PROSITE" id="PS50158">
    <property type="entry name" value="ZF_CCHC"/>
    <property type="match status" value="1"/>
</dbReference>
<keyword evidence="1" id="KW-0863">Zinc-finger</keyword>
<dbReference type="Proteomes" id="UP000886885">
    <property type="component" value="Chromosome 10A"/>
</dbReference>
<comment type="caution">
    <text evidence="4">The sequence shown here is derived from an EMBL/GenBank/DDBJ whole genome shotgun (WGS) entry which is preliminary data.</text>
</comment>
<keyword evidence="1" id="KW-0479">Metal-binding</keyword>
<dbReference type="PANTHER" id="PTHR37610">
    <property type="entry name" value="CCHC-TYPE DOMAIN-CONTAINING PROTEIN"/>
    <property type="match status" value="1"/>
</dbReference>
<dbReference type="EMBL" id="JAAWWB010000019">
    <property type="protein sequence ID" value="KAG6759783.1"/>
    <property type="molecule type" value="Genomic_DNA"/>
</dbReference>
<accession>A0A8X7Z435</accession>
<dbReference type="Pfam" id="PF00098">
    <property type="entry name" value="zf-CCHC"/>
    <property type="match status" value="1"/>
</dbReference>
<evidence type="ECO:0000256" key="1">
    <source>
        <dbReference type="PROSITE-ProRule" id="PRU00047"/>
    </source>
</evidence>
<keyword evidence="1" id="KW-0862">Zinc</keyword>
<gene>
    <name evidence="4" type="ORF">POTOM_036272</name>
</gene>
<reference evidence="4" key="1">
    <citation type="journal article" date="2020" name="bioRxiv">
        <title>Hybrid origin of Populus tomentosa Carr. identified through genome sequencing and phylogenomic analysis.</title>
        <authorList>
            <person name="An X."/>
            <person name="Gao K."/>
            <person name="Chen Z."/>
            <person name="Li J."/>
            <person name="Yang X."/>
            <person name="Yang X."/>
            <person name="Zhou J."/>
            <person name="Guo T."/>
            <person name="Zhao T."/>
            <person name="Huang S."/>
            <person name="Miao D."/>
            <person name="Khan W.U."/>
            <person name="Rao P."/>
            <person name="Ye M."/>
            <person name="Lei B."/>
            <person name="Liao W."/>
            <person name="Wang J."/>
            <person name="Ji L."/>
            <person name="Li Y."/>
            <person name="Guo B."/>
            <person name="Mustafa N.S."/>
            <person name="Li S."/>
            <person name="Yun Q."/>
            <person name="Keller S.R."/>
            <person name="Mao J."/>
            <person name="Zhang R."/>
            <person name="Strauss S.H."/>
        </authorList>
    </citation>
    <scope>NUCLEOTIDE SEQUENCE</scope>
    <source>
        <strain evidence="4">GM15</strain>
        <tissue evidence="4">Leaf</tissue>
    </source>
</reference>
<evidence type="ECO:0000313" key="5">
    <source>
        <dbReference type="Proteomes" id="UP000886885"/>
    </source>
</evidence>
<sequence>MPRLPQCVWEELAFGSRKVDMFGKELNIALAEKFPERCSNGRSLMQKSMFKRMDLKFAKEPLCSKDFNESQTGIQTDVLETGGHDKEKWIGKSQVTEHSEKLNIEDGQIMAEESSMENKLAKKCAFKSVVPTCNAKNRNFLCENASSRNKNDGAVDSKRILDTIAKMEKRRERFKDPVAQKKELDNNYSAWAFQFQIFVKGKELWGHIAGTIPAPDSEQEKEKYVKWEVKDAQIMSWILGSMEHSMLLNLKPYKSSKEMWDYLKKVYNQSNTARRFQLELELGQLSQGSMSIQEFYSSFVNLWAEYTDIVYASVPLEGLVAIQSVHETSKRDQFLMKLRGEFEAIRSNLMNREPVPFLDICVGELLREEQRIITQAVLEQKAQNSTPIPVAYAAQGRSKGGRNMSNIQCYSCKGFGHIATTCTKKFCNYCKKPGHIIKDCSIRPPKKSETAYNVSVGSSNTPSPDKTSEPQVEVIIDTVPANQDRPARKRRWGGT</sequence>
<protein>
    <recommendedName>
        <fullName evidence="3">CCHC-type domain-containing protein</fullName>
    </recommendedName>
</protein>
<dbReference type="SMART" id="SM00343">
    <property type="entry name" value="ZnF_C2HC"/>
    <property type="match status" value="2"/>
</dbReference>
<dbReference type="PANTHER" id="PTHR37610:SF77">
    <property type="entry name" value="INTEGRASE CATALYTIC DOMAIN-CONTAINING PROTEIN"/>
    <property type="match status" value="1"/>
</dbReference>
<keyword evidence="5" id="KW-1185">Reference proteome</keyword>
<evidence type="ECO:0000256" key="2">
    <source>
        <dbReference type="SAM" id="MobiDB-lite"/>
    </source>
</evidence>
<dbReference type="InterPro" id="IPR001878">
    <property type="entry name" value="Znf_CCHC"/>
</dbReference>
<dbReference type="GO" id="GO:0008270">
    <property type="term" value="F:zinc ion binding"/>
    <property type="evidence" value="ECO:0007669"/>
    <property type="project" value="UniProtKB-KW"/>
</dbReference>
<feature type="compositionally biased region" description="Polar residues" evidence="2">
    <location>
        <begin position="451"/>
        <end position="465"/>
    </location>
</feature>
<name>A0A8X7Z435_POPTO</name>
<evidence type="ECO:0000313" key="4">
    <source>
        <dbReference type="EMBL" id="KAG6759783.1"/>
    </source>
</evidence>
<dbReference type="AlphaFoldDB" id="A0A8X7Z435"/>
<proteinExistence type="predicted"/>
<dbReference type="Pfam" id="PF14223">
    <property type="entry name" value="Retrotran_gag_2"/>
    <property type="match status" value="1"/>
</dbReference>
<feature type="region of interest" description="Disordered" evidence="2">
    <location>
        <begin position="451"/>
        <end position="495"/>
    </location>
</feature>
<evidence type="ECO:0000259" key="3">
    <source>
        <dbReference type="PROSITE" id="PS50158"/>
    </source>
</evidence>
<dbReference type="GO" id="GO:0003676">
    <property type="term" value="F:nucleic acid binding"/>
    <property type="evidence" value="ECO:0007669"/>
    <property type="project" value="InterPro"/>
</dbReference>
<dbReference type="OrthoDB" id="1917198at2759"/>
<feature type="domain" description="CCHC-type" evidence="3">
    <location>
        <begin position="427"/>
        <end position="440"/>
    </location>
</feature>
<organism evidence="4 5">
    <name type="scientific">Populus tomentosa</name>
    <name type="common">Chinese white poplar</name>
    <dbReference type="NCBI Taxonomy" id="118781"/>
    <lineage>
        <taxon>Eukaryota</taxon>
        <taxon>Viridiplantae</taxon>
        <taxon>Streptophyta</taxon>
        <taxon>Embryophyta</taxon>
        <taxon>Tracheophyta</taxon>
        <taxon>Spermatophyta</taxon>
        <taxon>Magnoliopsida</taxon>
        <taxon>eudicotyledons</taxon>
        <taxon>Gunneridae</taxon>
        <taxon>Pentapetalae</taxon>
        <taxon>rosids</taxon>
        <taxon>fabids</taxon>
        <taxon>Malpighiales</taxon>
        <taxon>Salicaceae</taxon>
        <taxon>Saliceae</taxon>
        <taxon>Populus</taxon>
    </lineage>
</organism>